<reference evidence="4" key="1">
    <citation type="submission" date="2009-08" db="EMBL/GenBank/DDBJ databases">
        <title>The complete genome of Chitinophaga pinensis DSM 2588.</title>
        <authorList>
            <consortium name="US DOE Joint Genome Institute (JGI-PGF)"/>
            <person name="Lucas S."/>
            <person name="Copeland A."/>
            <person name="Lapidus A."/>
            <person name="Glavina del Rio T."/>
            <person name="Dalin E."/>
            <person name="Tice H."/>
            <person name="Bruce D."/>
            <person name="Goodwin L."/>
            <person name="Pitluck S."/>
            <person name="Kyrpides N."/>
            <person name="Mavromatis K."/>
            <person name="Ivanova N."/>
            <person name="Mikhailova N."/>
            <person name="Sims D."/>
            <person name="Meinche L."/>
            <person name="Brettin T."/>
            <person name="Detter J.C."/>
            <person name="Han C."/>
            <person name="Larimer F."/>
            <person name="Land M."/>
            <person name="Hauser L."/>
            <person name="Markowitz V."/>
            <person name="Cheng J.-F."/>
            <person name="Hugenholtz P."/>
            <person name="Woyke T."/>
            <person name="Wu D."/>
            <person name="Spring S."/>
            <person name="Klenk H.-P."/>
            <person name="Eisen J.A."/>
        </authorList>
    </citation>
    <scope>NUCLEOTIDE SEQUENCE [LARGE SCALE GENOMIC DNA]</scope>
    <source>
        <strain evidence="4">ATCC 43595 / DSM 2588 / LMG 13176 / NBRC 15968 / NCIMB 11800 / UQM 2034</strain>
    </source>
</reference>
<name>A0A979G756_CHIPD</name>
<dbReference type="InterPro" id="IPR050742">
    <property type="entry name" value="Helicase_Restrict-Modif_Enz"/>
</dbReference>
<dbReference type="InterPro" id="IPR006935">
    <property type="entry name" value="Helicase/UvrB_N"/>
</dbReference>
<dbReference type="KEGG" id="cpi:Cpin_4439"/>
<proteinExistence type="predicted"/>
<gene>
    <name evidence="3" type="ordered locus">Cpin_4439</name>
</gene>
<dbReference type="OrthoDB" id="9802848at2"/>
<sequence length="510" mass="58040">MGQDARVSRPGNLYPYQERDLNILFEKLGQAPAGRRILYQLPTGGGKTRIFSEIAQWYVTHHHRKVIVLTHRIELCNQTAATLKTMHIRNKIINSTVRRIRDKSAHDCYVAMVETLRNRLKQGLFDPSSVGLVIIDEAHHNAFQKLLSKFPNAVVIGVTATPLSSNAELPMNKSYHELVIGESISRLIKQGYLAKPTSWRYDVELNSLKTGNQGDFTISTSDELYSSKAMLELLLHTYETHSKNKKTLIFNNGIFTSRNVCKLFQDAGYPARHLDNRQSTTEREEILKWFKKTKGAILSSVSILTTGFDEPSVQTIILNRATTSLTLYHQMIGRGSRSLPKKKTFTIIDLGNNIDRFGEWDAPVDWQLVFDQPELYTERLHSPVASEGHVIASDIRSKFPNTLQFSFDIQAAHQQAVADGQKPMVVIRDAIRQQAMMCIENSDAIPEALALADELEQEIQWRVKQYGKCLGKVTKNYTDWLVSDYKSRLKTLIQKIMQRNLLRKGKRKAA</sequence>
<dbReference type="GO" id="GO:0005524">
    <property type="term" value="F:ATP binding"/>
    <property type="evidence" value="ECO:0007669"/>
    <property type="project" value="InterPro"/>
</dbReference>
<dbReference type="Gene3D" id="3.40.50.300">
    <property type="entry name" value="P-loop containing nucleotide triphosphate hydrolases"/>
    <property type="match status" value="2"/>
</dbReference>
<accession>A0A979G756</accession>
<dbReference type="GO" id="GO:0005829">
    <property type="term" value="C:cytosol"/>
    <property type="evidence" value="ECO:0007669"/>
    <property type="project" value="TreeGrafter"/>
</dbReference>
<dbReference type="InterPro" id="IPR014001">
    <property type="entry name" value="Helicase_ATP-bd"/>
</dbReference>
<dbReference type="PANTHER" id="PTHR47396">
    <property type="entry name" value="TYPE I RESTRICTION ENZYME ECOKI R PROTEIN"/>
    <property type="match status" value="1"/>
</dbReference>
<dbReference type="AlphaFoldDB" id="A0A979G756"/>
<dbReference type="PROSITE" id="PS51192">
    <property type="entry name" value="HELICASE_ATP_BIND_1"/>
    <property type="match status" value="1"/>
</dbReference>
<dbReference type="RefSeq" id="WP_012792051.1">
    <property type="nucleotide sequence ID" value="NC_013132.1"/>
</dbReference>
<dbReference type="SUPFAM" id="SSF52540">
    <property type="entry name" value="P-loop containing nucleoside triphosphate hydrolases"/>
    <property type="match status" value="1"/>
</dbReference>
<reference evidence="3 4" key="2">
    <citation type="journal article" date="2010" name="Stand. Genomic Sci.">
        <title>Complete genome sequence of Chitinophaga pinensis type strain (UQM 2034).</title>
        <authorList>
            <person name="Glavina Del Rio T."/>
            <person name="Abt B."/>
            <person name="Spring S."/>
            <person name="Lapidus A."/>
            <person name="Nolan M."/>
            <person name="Tice H."/>
            <person name="Copeland A."/>
            <person name="Cheng J.F."/>
            <person name="Chen F."/>
            <person name="Bruce D."/>
            <person name="Goodwin L."/>
            <person name="Pitluck S."/>
            <person name="Ivanova N."/>
            <person name="Mavromatis K."/>
            <person name="Mikhailova N."/>
            <person name="Pati A."/>
            <person name="Chen A."/>
            <person name="Palaniappan K."/>
            <person name="Land M."/>
            <person name="Hauser L."/>
            <person name="Chang Y.J."/>
            <person name="Jeffries C.D."/>
            <person name="Chain P."/>
            <person name="Saunders E."/>
            <person name="Detter J.C."/>
            <person name="Brettin T."/>
            <person name="Rohde M."/>
            <person name="Goker M."/>
            <person name="Bristow J."/>
            <person name="Eisen J.A."/>
            <person name="Markowitz V."/>
            <person name="Hugenholtz P."/>
            <person name="Kyrpides N.C."/>
            <person name="Klenk H.P."/>
            <person name="Lucas S."/>
        </authorList>
    </citation>
    <scope>NUCLEOTIDE SEQUENCE [LARGE SCALE GENOMIC DNA]</scope>
    <source>
        <strain evidence="4">ATCC 43595 / DSM 2588 / LMG 13176 / NBRC 15968 / NCIMB 11800 / UQM 2034</strain>
    </source>
</reference>
<dbReference type="PANTHER" id="PTHR47396:SF1">
    <property type="entry name" value="ATP-DEPENDENT HELICASE IRC3-RELATED"/>
    <property type="match status" value="1"/>
</dbReference>
<dbReference type="EMBL" id="CP001699">
    <property type="protein sequence ID" value="ACU61883.1"/>
    <property type="molecule type" value="Genomic_DNA"/>
</dbReference>
<dbReference type="GO" id="GO:0016787">
    <property type="term" value="F:hydrolase activity"/>
    <property type="evidence" value="ECO:0007669"/>
    <property type="project" value="InterPro"/>
</dbReference>
<dbReference type="SMART" id="SM00490">
    <property type="entry name" value="HELICc"/>
    <property type="match status" value="1"/>
</dbReference>
<feature type="domain" description="Helicase ATP-binding" evidence="1">
    <location>
        <begin position="28"/>
        <end position="180"/>
    </location>
</feature>
<dbReference type="Pfam" id="PF00271">
    <property type="entry name" value="Helicase_C"/>
    <property type="match status" value="1"/>
</dbReference>
<dbReference type="InterPro" id="IPR001650">
    <property type="entry name" value="Helicase_C-like"/>
</dbReference>
<dbReference type="Pfam" id="PF04851">
    <property type="entry name" value="ResIII"/>
    <property type="match status" value="1"/>
</dbReference>
<dbReference type="PROSITE" id="PS51194">
    <property type="entry name" value="HELICASE_CTER"/>
    <property type="match status" value="1"/>
</dbReference>
<evidence type="ECO:0000313" key="4">
    <source>
        <dbReference type="Proteomes" id="UP000002215"/>
    </source>
</evidence>
<organism evidence="3 4">
    <name type="scientific">Chitinophaga pinensis (strain ATCC 43595 / DSM 2588 / LMG 13176 / NBRC 15968 / NCIMB 11800 / UQM 2034)</name>
    <dbReference type="NCBI Taxonomy" id="485918"/>
    <lineage>
        <taxon>Bacteria</taxon>
        <taxon>Pseudomonadati</taxon>
        <taxon>Bacteroidota</taxon>
        <taxon>Chitinophagia</taxon>
        <taxon>Chitinophagales</taxon>
        <taxon>Chitinophagaceae</taxon>
        <taxon>Chitinophaga</taxon>
    </lineage>
</organism>
<dbReference type="InterPro" id="IPR027417">
    <property type="entry name" value="P-loop_NTPase"/>
</dbReference>
<evidence type="ECO:0000259" key="1">
    <source>
        <dbReference type="PROSITE" id="PS51192"/>
    </source>
</evidence>
<protein>
    <submittedName>
        <fullName evidence="3">Type III restriction protein res subunit</fullName>
    </submittedName>
</protein>
<feature type="domain" description="Helicase C-terminal" evidence="2">
    <location>
        <begin position="230"/>
        <end position="391"/>
    </location>
</feature>
<dbReference type="GO" id="GO:0003677">
    <property type="term" value="F:DNA binding"/>
    <property type="evidence" value="ECO:0007669"/>
    <property type="project" value="InterPro"/>
</dbReference>
<evidence type="ECO:0000259" key="2">
    <source>
        <dbReference type="PROSITE" id="PS51194"/>
    </source>
</evidence>
<dbReference type="Proteomes" id="UP000002215">
    <property type="component" value="Chromosome"/>
</dbReference>
<evidence type="ECO:0000313" key="3">
    <source>
        <dbReference type="EMBL" id="ACU61883.1"/>
    </source>
</evidence>
<dbReference type="SMART" id="SM00487">
    <property type="entry name" value="DEXDc"/>
    <property type="match status" value="1"/>
</dbReference>